<dbReference type="PANTHER" id="PTHR11679">
    <property type="entry name" value="VESICLE PROTEIN SORTING-ASSOCIATED"/>
    <property type="match status" value="1"/>
</dbReference>
<evidence type="ECO:0000313" key="2">
    <source>
        <dbReference type="EMBL" id="KAG0720666.1"/>
    </source>
</evidence>
<dbReference type="OrthoDB" id="10262528at2759"/>
<dbReference type="Proteomes" id="UP000770661">
    <property type="component" value="Unassembled WGS sequence"/>
</dbReference>
<protein>
    <submittedName>
        <fullName evidence="2">Vacuolar protein sorting-associated protein 33B</fullName>
    </submittedName>
</protein>
<gene>
    <name evidence="2" type="primary">vps33b</name>
    <name evidence="2" type="ORF">GWK47_048042</name>
</gene>
<dbReference type="SUPFAM" id="SSF56815">
    <property type="entry name" value="Sec1/munc18-like (SM) proteins"/>
    <property type="match status" value="1"/>
</dbReference>
<accession>A0A8J4YBE8</accession>
<name>A0A8J4YBE8_CHIOP</name>
<dbReference type="InterPro" id="IPR001619">
    <property type="entry name" value="Sec1-like"/>
</dbReference>
<dbReference type="Gene3D" id="3.40.50.1910">
    <property type="match status" value="2"/>
</dbReference>
<evidence type="ECO:0000256" key="1">
    <source>
        <dbReference type="ARBA" id="ARBA00009884"/>
    </source>
</evidence>
<comment type="caution">
    <text evidence="2">The sequence shown here is derived from an EMBL/GenBank/DDBJ whole genome shotgun (WGS) entry which is preliminary data.</text>
</comment>
<dbReference type="InterPro" id="IPR036045">
    <property type="entry name" value="Sec1-like_sf"/>
</dbReference>
<dbReference type="AlphaFoldDB" id="A0A8J4YBE8"/>
<dbReference type="InterPro" id="IPR027482">
    <property type="entry name" value="Sec1-like_dom2"/>
</dbReference>
<dbReference type="EMBL" id="JACEEZ010012453">
    <property type="protein sequence ID" value="KAG0720666.1"/>
    <property type="molecule type" value="Genomic_DNA"/>
</dbReference>
<dbReference type="InterPro" id="IPR043155">
    <property type="entry name" value="VPS33_dom3b"/>
</dbReference>
<dbReference type="GO" id="GO:0016192">
    <property type="term" value="P:vesicle-mediated transport"/>
    <property type="evidence" value="ECO:0007669"/>
    <property type="project" value="InterPro"/>
</dbReference>
<organism evidence="2 3">
    <name type="scientific">Chionoecetes opilio</name>
    <name type="common">Atlantic snow crab</name>
    <name type="synonym">Cancer opilio</name>
    <dbReference type="NCBI Taxonomy" id="41210"/>
    <lineage>
        <taxon>Eukaryota</taxon>
        <taxon>Metazoa</taxon>
        <taxon>Ecdysozoa</taxon>
        <taxon>Arthropoda</taxon>
        <taxon>Crustacea</taxon>
        <taxon>Multicrustacea</taxon>
        <taxon>Malacostraca</taxon>
        <taxon>Eumalacostraca</taxon>
        <taxon>Eucarida</taxon>
        <taxon>Decapoda</taxon>
        <taxon>Pleocyemata</taxon>
        <taxon>Brachyura</taxon>
        <taxon>Eubrachyura</taxon>
        <taxon>Majoidea</taxon>
        <taxon>Majidae</taxon>
        <taxon>Chionoecetes</taxon>
    </lineage>
</organism>
<evidence type="ECO:0000313" key="3">
    <source>
        <dbReference type="Proteomes" id="UP000770661"/>
    </source>
</evidence>
<keyword evidence="3" id="KW-1185">Reference proteome</keyword>
<dbReference type="Gene3D" id="3.40.50.2060">
    <property type="match status" value="1"/>
</dbReference>
<sequence length="604" mass="65968">MSTPQSLGLDVEILRRLSCDRLVRVLEDAPGAKDLIIDGDLMKMLDRIAGATLLRSHGVDKMYRLERVPPPVQSSQRVYLVRPSLLLLKTLADHVHADRATYPELQVHVVVVPRLASWVTGLLEEEGLYGALTLHEFCPDFIPLDDDLLSLEMTSFFRDAFLEGDFSGCVDVARAITTLQGLFGQIPYVLAHGRAATAVVNTLDLLNDQNSPKKTRQMPEISHLFIFDRDADYVTPLLTQLTYEGALDDHFGIHAGVVEFPGEVVGQDTPRKVPLNSKDTIYDNIRNKHFASVSSYLIMKAREVNAKKEQAQTMTASQIKDFVANELRTLQACHATLALHLRACEAITKSVKQDFEKLLTTEHGLVTGAGNGGQAKKFIKDRIAMMLPFTDNLRLLCLYSLTQDGVSHKEYKELASQVLAAHGHKHLITLHNLRQLSLLSAMESSAASAGDSPATNIQGRLAQVTSLLPKRGQGWRAAAKRLKLIPDPDKTIDLHNPSQPSYVFNGAYTPVQAKVVGDALSVQGAFTQTLLDTLKVLPGTTISRTPDAGSPAGPRVALVVMMGGVTYTEVAALRLVAVTSGTRIIVASTSTINGDQLISSVIHK</sequence>
<dbReference type="Gene3D" id="1.25.40.850">
    <property type="match status" value="1"/>
</dbReference>
<reference evidence="2" key="1">
    <citation type="submission" date="2020-07" db="EMBL/GenBank/DDBJ databases">
        <title>The High-quality genome of the commercially important snow crab, Chionoecetes opilio.</title>
        <authorList>
            <person name="Jeong J.-H."/>
            <person name="Ryu S."/>
        </authorList>
    </citation>
    <scope>NUCLEOTIDE SEQUENCE</scope>
    <source>
        <strain evidence="2">MADBK_172401_WGS</strain>
        <tissue evidence="2">Digestive gland</tissue>
    </source>
</reference>
<comment type="similarity">
    <text evidence="1">Belongs to the STXBP/unc-18/SEC1 family.</text>
</comment>
<dbReference type="InterPro" id="IPR043154">
    <property type="entry name" value="Sec-1-like_dom1"/>
</dbReference>
<dbReference type="Pfam" id="PF00995">
    <property type="entry name" value="Sec1"/>
    <property type="match status" value="1"/>
</dbReference>
<dbReference type="PIRSF" id="PIRSF005715">
    <property type="entry name" value="VPS45_Sec1"/>
    <property type="match status" value="1"/>
</dbReference>
<proteinExistence type="inferred from homology"/>